<comment type="caution">
    <text evidence="1">The sequence shown here is derived from an EMBL/GenBank/DDBJ whole genome shotgun (WGS) entry which is preliminary data.</text>
</comment>
<keyword evidence="2" id="KW-1185">Reference proteome</keyword>
<protein>
    <submittedName>
        <fullName evidence="1">Uncharacterized protein</fullName>
    </submittedName>
</protein>
<accession>A0AAV1SA71</accession>
<evidence type="ECO:0000313" key="1">
    <source>
        <dbReference type="EMBL" id="CAK7347850.1"/>
    </source>
</evidence>
<dbReference type="AlphaFoldDB" id="A0AAV1SA71"/>
<sequence length="103" mass="11712">MGEALLTTLSMENYHPSTLLLMDSGSLAHDELERKMNRYDEMAGKYTVEFIAGVESFTSISIEESIDDANGIKELARTDVKTVGSYIMSRRYNKPSSFLDWYK</sequence>
<reference evidence="1 2" key="1">
    <citation type="submission" date="2024-01" db="EMBL/GenBank/DDBJ databases">
        <authorList>
            <person name="Waweru B."/>
        </authorList>
    </citation>
    <scope>NUCLEOTIDE SEQUENCE [LARGE SCALE GENOMIC DNA]</scope>
</reference>
<dbReference type="EMBL" id="CAWUPB010001173">
    <property type="protein sequence ID" value="CAK7347850.1"/>
    <property type="molecule type" value="Genomic_DNA"/>
</dbReference>
<dbReference type="Proteomes" id="UP001314170">
    <property type="component" value="Unassembled WGS sequence"/>
</dbReference>
<organism evidence="1 2">
    <name type="scientific">Dovyalis caffra</name>
    <dbReference type="NCBI Taxonomy" id="77055"/>
    <lineage>
        <taxon>Eukaryota</taxon>
        <taxon>Viridiplantae</taxon>
        <taxon>Streptophyta</taxon>
        <taxon>Embryophyta</taxon>
        <taxon>Tracheophyta</taxon>
        <taxon>Spermatophyta</taxon>
        <taxon>Magnoliopsida</taxon>
        <taxon>eudicotyledons</taxon>
        <taxon>Gunneridae</taxon>
        <taxon>Pentapetalae</taxon>
        <taxon>rosids</taxon>
        <taxon>fabids</taxon>
        <taxon>Malpighiales</taxon>
        <taxon>Salicaceae</taxon>
        <taxon>Flacourtieae</taxon>
        <taxon>Dovyalis</taxon>
    </lineage>
</organism>
<gene>
    <name evidence="1" type="ORF">DCAF_LOCUS20539</name>
</gene>
<evidence type="ECO:0000313" key="2">
    <source>
        <dbReference type="Proteomes" id="UP001314170"/>
    </source>
</evidence>
<name>A0AAV1SA71_9ROSI</name>
<proteinExistence type="predicted"/>